<dbReference type="EMBL" id="RRYP01014073">
    <property type="protein sequence ID" value="TNV76162.1"/>
    <property type="molecule type" value="Genomic_DNA"/>
</dbReference>
<protein>
    <submittedName>
        <fullName evidence="1">Uncharacterized protein</fullName>
    </submittedName>
</protein>
<accession>A0A8J8NIM8</accession>
<evidence type="ECO:0000313" key="2">
    <source>
        <dbReference type="Proteomes" id="UP000785679"/>
    </source>
</evidence>
<sequence>MRERWSMQMIQLPLQYQMIEFIRQSIFSEESARWSSTKVYNPHYLPPQCLLKLKAAFNYLGTIIPPGPSNDHISLTRRRSIYVSIDLRMLMNNGVLVDLMGSIADILIGRAQMFIFKVNSYRLAHQCSLIQEPLRPRLQPHCLPKVLASHHQLVVASSDGFLPCYPHFQHFRSDD</sequence>
<organism evidence="1 2">
    <name type="scientific">Halteria grandinella</name>
    <dbReference type="NCBI Taxonomy" id="5974"/>
    <lineage>
        <taxon>Eukaryota</taxon>
        <taxon>Sar</taxon>
        <taxon>Alveolata</taxon>
        <taxon>Ciliophora</taxon>
        <taxon>Intramacronucleata</taxon>
        <taxon>Spirotrichea</taxon>
        <taxon>Stichotrichia</taxon>
        <taxon>Sporadotrichida</taxon>
        <taxon>Halteriidae</taxon>
        <taxon>Halteria</taxon>
    </lineage>
</organism>
<comment type="caution">
    <text evidence="1">The sequence shown here is derived from an EMBL/GenBank/DDBJ whole genome shotgun (WGS) entry which is preliminary data.</text>
</comment>
<reference evidence="1" key="1">
    <citation type="submission" date="2019-06" db="EMBL/GenBank/DDBJ databases">
        <authorList>
            <person name="Zheng W."/>
        </authorList>
    </citation>
    <scope>NUCLEOTIDE SEQUENCE</scope>
    <source>
        <strain evidence="1">QDHG01</strain>
    </source>
</reference>
<evidence type="ECO:0000313" key="1">
    <source>
        <dbReference type="EMBL" id="TNV76162.1"/>
    </source>
</evidence>
<keyword evidence="2" id="KW-1185">Reference proteome</keyword>
<name>A0A8J8NIM8_HALGN</name>
<dbReference type="AlphaFoldDB" id="A0A8J8NIM8"/>
<gene>
    <name evidence="1" type="ORF">FGO68_gene12807</name>
</gene>
<proteinExistence type="predicted"/>
<dbReference type="Proteomes" id="UP000785679">
    <property type="component" value="Unassembled WGS sequence"/>
</dbReference>